<evidence type="ECO:0000313" key="3">
    <source>
        <dbReference type="Proteomes" id="UP000298616"/>
    </source>
</evidence>
<feature type="chain" id="PRO_5020932107" description="Outer membrane protein beta-barrel domain-containing protein" evidence="1">
    <location>
        <begin position="22"/>
        <end position="194"/>
    </location>
</feature>
<organism evidence="2 3">
    <name type="scientific">Mangrovivirga cuniculi</name>
    <dbReference type="NCBI Taxonomy" id="2715131"/>
    <lineage>
        <taxon>Bacteria</taxon>
        <taxon>Pseudomonadati</taxon>
        <taxon>Bacteroidota</taxon>
        <taxon>Cytophagia</taxon>
        <taxon>Cytophagales</taxon>
        <taxon>Mangrovivirgaceae</taxon>
        <taxon>Mangrovivirga</taxon>
    </lineage>
</organism>
<evidence type="ECO:0008006" key="4">
    <source>
        <dbReference type="Google" id="ProtNLM"/>
    </source>
</evidence>
<dbReference type="AlphaFoldDB" id="A0A4D7JQP0"/>
<sequence>MRGTLLILLLLLCVTIPNIHAQSESLHPALKNEIKVGVGISSQDGHRETGLAFSTQIGYSRFLTNNGRLRLSGNFIFGNYKPFGTDLPEQYFRSSALEISLSADLFRIDRFAFIAEPGIFVNYSRGIIETREDGFTYVDTEYFREYYYGGSIMAGFRLLGKNGKMTYQFLPLGLLLGNNEFLGYQLSLEFGYRL</sequence>
<proteinExistence type="predicted"/>
<dbReference type="RefSeq" id="WP_137091407.1">
    <property type="nucleotide sequence ID" value="NZ_CP028923.1"/>
</dbReference>
<keyword evidence="1" id="KW-0732">Signal</keyword>
<reference evidence="2 3" key="1">
    <citation type="submission" date="2018-04" db="EMBL/GenBank/DDBJ databases">
        <title>Complete genome uncultured novel isolate.</title>
        <authorList>
            <person name="Merlino G."/>
        </authorList>
    </citation>
    <scope>NUCLEOTIDE SEQUENCE [LARGE SCALE GENOMIC DNA]</scope>
    <source>
        <strain evidence="3">R1DC9</strain>
    </source>
</reference>
<evidence type="ECO:0000313" key="2">
    <source>
        <dbReference type="EMBL" id="QCK15810.1"/>
    </source>
</evidence>
<dbReference type="OrthoDB" id="1354859at2"/>
<feature type="signal peptide" evidence="1">
    <location>
        <begin position="1"/>
        <end position="21"/>
    </location>
</feature>
<dbReference type="Proteomes" id="UP000298616">
    <property type="component" value="Chromosome"/>
</dbReference>
<keyword evidence="3" id="KW-1185">Reference proteome</keyword>
<name>A0A4D7JQP0_9BACT</name>
<protein>
    <recommendedName>
        <fullName evidence="4">Outer membrane protein beta-barrel domain-containing protein</fullName>
    </recommendedName>
</protein>
<gene>
    <name evidence="2" type="ORF">DCC35_14175</name>
</gene>
<dbReference type="EMBL" id="CP028923">
    <property type="protein sequence ID" value="QCK15810.1"/>
    <property type="molecule type" value="Genomic_DNA"/>
</dbReference>
<evidence type="ECO:0000256" key="1">
    <source>
        <dbReference type="SAM" id="SignalP"/>
    </source>
</evidence>
<dbReference type="KEGG" id="fpf:DCC35_14175"/>
<accession>A0A4D7JQP0</accession>